<accession>A0ACB8R462</accession>
<evidence type="ECO:0000313" key="1">
    <source>
        <dbReference type="EMBL" id="KAI0038860.1"/>
    </source>
</evidence>
<keyword evidence="2" id="KW-1185">Reference proteome</keyword>
<dbReference type="Proteomes" id="UP000814033">
    <property type="component" value="Unassembled WGS sequence"/>
</dbReference>
<sequence length="126" mass="13961">MNPMPPSSVLLKSSARFMRATMKDFEKAIEQHGGPRRLAQLHVLEDVRGSDGPRYGGTLERPGRRVDFQVHAPDVCQPPAAGSGSEPRATTRSTPHRRGLHSPSRGFTPDVWTTRLPGGRRGRRRT</sequence>
<organism evidence="1 2">
    <name type="scientific">Auriscalpium vulgare</name>
    <dbReference type="NCBI Taxonomy" id="40419"/>
    <lineage>
        <taxon>Eukaryota</taxon>
        <taxon>Fungi</taxon>
        <taxon>Dikarya</taxon>
        <taxon>Basidiomycota</taxon>
        <taxon>Agaricomycotina</taxon>
        <taxon>Agaricomycetes</taxon>
        <taxon>Russulales</taxon>
        <taxon>Auriscalpiaceae</taxon>
        <taxon>Auriscalpium</taxon>
    </lineage>
</organism>
<protein>
    <submittedName>
        <fullName evidence="1">Uncharacterized protein</fullName>
    </submittedName>
</protein>
<reference evidence="1" key="1">
    <citation type="submission" date="2021-02" db="EMBL/GenBank/DDBJ databases">
        <authorList>
            <consortium name="DOE Joint Genome Institute"/>
            <person name="Ahrendt S."/>
            <person name="Looney B.P."/>
            <person name="Miyauchi S."/>
            <person name="Morin E."/>
            <person name="Drula E."/>
            <person name="Courty P.E."/>
            <person name="Chicoki N."/>
            <person name="Fauchery L."/>
            <person name="Kohler A."/>
            <person name="Kuo A."/>
            <person name="Labutti K."/>
            <person name="Pangilinan J."/>
            <person name="Lipzen A."/>
            <person name="Riley R."/>
            <person name="Andreopoulos W."/>
            <person name="He G."/>
            <person name="Johnson J."/>
            <person name="Barry K.W."/>
            <person name="Grigoriev I.V."/>
            <person name="Nagy L."/>
            <person name="Hibbett D."/>
            <person name="Henrissat B."/>
            <person name="Matheny P.B."/>
            <person name="Labbe J."/>
            <person name="Martin F."/>
        </authorList>
    </citation>
    <scope>NUCLEOTIDE SEQUENCE</scope>
    <source>
        <strain evidence="1">FP105234-sp</strain>
    </source>
</reference>
<name>A0ACB8R462_9AGAM</name>
<comment type="caution">
    <text evidence="1">The sequence shown here is derived from an EMBL/GenBank/DDBJ whole genome shotgun (WGS) entry which is preliminary data.</text>
</comment>
<proteinExistence type="predicted"/>
<reference evidence="1" key="2">
    <citation type="journal article" date="2022" name="New Phytol.">
        <title>Evolutionary transition to the ectomycorrhizal habit in the genomes of a hyperdiverse lineage of mushroom-forming fungi.</title>
        <authorList>
            <person name="Looney B."/>
            <person name="Miyauchi S."/>
            <person name="Morin E."/>
            <person name="Drula E."/>
            <person name="Courty P.E."/>
            <person name="Kohler A."/>
            <person name="Kuo A."/>
            <person name="LaButti K."/>
            <person name="Pangilinan J."/>
            <person name="Lipzen A."/>
            <person name="Riley R."/>
            <person name="Andreopoulos W."/>
            <person name="He G."/>
            <person name="Johnson J."/>
            <person name="Nolan M."/>
            <person name="Tritt A."/>
            <person name="Barry K.W."/>
            <person name="Grigoriev I.V."/>
            <person name="Nagy L.G."/>
            <person name="Hibbett D."/>
            <person name="Henrissat B."/>
            <person name="Matheny P.B."/>
            <person name="Labbe J."/>
            <person name="Martin F.M."/>
        </authorList>
    </citation>
    <scope>NUCLEOTIDE SEQUENCE</scope>
    <source>
        <strain evidence="1">FP105234-sp</strain>
    </source>
</reference>
<gene>
    <name evidence="1" type="ORF">FA95DRAFT_1567508</name>
</gene>
<dbReference type="EMBL" id="MU276396">
    <property type="protein sequence ID" value="KAI0038860.1"/>
    <property type="molecule type" value="Genomic_DNA"/>
</dbReference>
<evidence type="ECO:0000313" key="2">
    <source>
        <dbReference type="Proteomes" id="UP000814033"/>
    </source>
</evidence>